<name>A0A2J6R995_HYAVF</name>
<keyword evidence="2" id="KW-1185">Reference proteome</keyword>
<reference evidence="1 2" key="1">
    <citation type="submission" date="2016-04" db="EMBL/GenBank/DDBJ databases">
        <title>A degradative enzymes factory behind the ericoid mycorrhizal symbiosis.</title>
        <authorList>
            <consortium name="DOE Joint Genome Institute"/>
            <person name="Martino E."/>
            <person name="Morin E."/>
            <person name="Grelet G."/>
            <person name="Kuo A."/>
            <person name="Kohler A."/>
            <person name="Daghino S."/>
            <person name="Barry K."/>
            <person name="Choi C."/>
            <person name="Cichocki N."/>
            <person name="Clum A."/>
            <person name="Copeland A."/>
            <person name="Hainaut M."/>
            <person name="Haridas S."/>
            <person name="Labutti K."/>
            <person name="Lindquist E."/>
            <person name="Lipzen A."/>
            <person name="Khouja H.-R."/>
            <person name="Murat C."/>
            <person name="Ohm R."/>
            <person name="Olson A."/>
            <person name="Spatafora J."/>
            <person name="Veneault-Fourrey C."/>
            <person name="Henrissat B."/>
            <person name="Grigoriev I."/>
            <person name="Martin F."/>
            <person name="Perotto S."/>
        </authorList>
    </citation>
    <scope>NUCLEOTIDE SEQUENCE [LARGE SCALE GENOMIC DNA]</scope>
    <source>
        <strain evidence="1 2">F</strain>
    </source>
</reference>
<gene>
    <name evidence="1" type="ORF">L207DRAFT_131261</name>
</gene>
<sequence>MFVVTDPVAGVSVLQSKDVGYSITGSVVGACYPMPILMGSLGADYDVADNSTSDADTLSLNDGAMEKFRLG</sequence>
<dbReference type="EMBL" id="KZ613953">
    <property type="protein sequence ID" value="PMD35053.1"/>
    <property type="molecule type" value="Genomic_DNA"/>
</dbReference>
<protein>
    <submittedName>
        <fullName evidence="1">Uncharacterized protein</fullName>
    </submittedName>
</protein>
<dbReference type="AlphaFoldDB" id="A0A2J6R995"/>
<dbReference type="OrthoDB" id="160645at2759"/>
<evidence type="ECO:0000313" key="2">
    <source>
        <dbReference type="Proteomes" id="UP000235786"/>
    </source>
</evidence>
<proteinExistence type="predicted"/>
<accession>A0A2J6R995</accession>
<evidence type="ECO:0000313" key="1">
    <source>
        <dbReference type="EMBL" id="PMD35053.1"/>
    </source>
</evidence>
<organism evidence="1 2">
    <name type="scientific">Hyaloscypha variabilis (strain UAMH 11265 / GT02V1 / F)</name>
    <name type="common">Meliniomyces variabilis</name>
    <dbReference type="NCBI Taxonomy" id="1149755"/>
    <lineage>
        <taxon>Eukaryota</taxon>
        <taxon>Fungi</taxon>
        <taxon>Dikarya</taxon>
        <taxon>Ascomycota</taxon>
        <taxon>Pezizomycotina</taxon>
        <taxon>Leotiomycetes</taxon>
        <taxon>Helotiales</taxon>
        <taxon>Hyaloscyphaceae</taxon>
        <taxon>Hyaloscypha</taxon>
        <taxon>Hyaloscypha variabilis</taxon>
    </lineage>
</organism>
<dbReference type="Proteomes" id="UP000235786">
    <property type="component" value="Unassembled WGS sequence"/>
</dbReference>